<dbReference type="Pfam" id="PF02195">
    <property type="entry name" value="ParB_N"/>
    <property type="match status" value="1"/>
</dbReference>
<dbReference type="NCBIfam" id="TIGR04285">
    <property type="entry name" value="nucleoid_noc"/>
    <property type="match status" value="1"/>
</dbReference>
<evidence type="ECO:0000256" key="1">
    <source>
        <dbReference type="ARBA" id="ARBA00004453"/>
    </source>
</evidence>
<dbReference type="SUPFAM" id="SSF110849">
    <property type="entry name" value="ParB/Sulfiredoxin"/>
    <property type="match status" value="1"/>
</dbReference>
<comment type="subcellular location">
    <subcellularLocation>
        <location evidence="1">Cytoplasm</location>
        <location evidence="1">Nucleoid</location>
    </subcellularLocation>
</comment>
<reference evidence="11" key="1">
    <citation type="submission" date="2016-11" db="EMBL/GenBank/DDBJ databases">
        <authorList>
            <person name="Varghese N."/>
            <person name="Submissions S."/>
        </authorList>
    </citation>
    <scope>NUCLEOTIDE SEQUENCE [LARGE SCALE GENOMIC DNA]</scope>
    <source>
        <strain evidence="11">DSM 10124</strain>
    </source>
</reference>
<dbReference type="InterPro" id="IPR004437">
    <property type="entry name" value="ParB/RepB/Spo0J"/>
</dbReference>
<dbReference type="PROSITE" id="PS50943">
    <property type="entry name" value="HTH_CROC1"/>
    <property type="match status" value="1"/>
</dbReference>
<dbReference type="AlphaFoldDB" id="A0A1M4ZUV3"/>
<dbReference type="Pfam" id="PF17762">
    <property type="entry name" value="HTH_ParB"/>
    <property type="match status" value="1"/>
</dbReference>
<dbReference type="Gene3D" id="3.90.1530.30">
    <property type="match status" value="1"/>
</dbReference>
<dbReference type="GO" id="GO:0045881">
    <property type="term" value="P:positive regulation of sporulation resulting in formation of a cellular spore"/>
    <property type="evidence" value="ECO:0007669"/>
    <property type="project" value="TreeGrafter"/>
</dbReference>
<keyword evidence="5" id="KW-0238">DNA-binding</keyword>
<dbReference type="Proteomes" id="UP000184423">
    <property type="component" value="Unassembled WGS sequence"/>
</dbReference>
<organism evidence="10 11">
    <name type="scientific">Caloramator proteoclasticus DSM 10124</name>
    <dbReference type="NCBI Taxonomy" id="1121262"/>
    <lineage>
        <taxon>Bacteria</taxon>
        <taxon>Bacillati</taxon>
        <taxon>Bacillota</taxon>
        <taxon>Clostridia</taxon>
        <taxon>Eubacteriales</taxon>
        <taxon>Clostridiaceae</taxon>
        <taxon>Caloramator</taxon>
    </lineage>
</organism>
<gene>
    <name evidence="10" type="ORF">SAMN02746091_02016</name>
</gene>
<dbReference type="FunFam" id="1.10.10.2830:FF:000001">
    <property type="entry name" value="Chromosome partitioning protein ParB"/>
    <property type="match status" value="1"/>
</dbReference>
<dbReference type="SUPFAM" id="SSF109709">
    <property type="entry name" value="KorB DNA-binding domain-like"/>
    <property type="match status" value="1"/>
</dbReference>
<evidence type="ECO:0000256" key="6">
    <source>
        <dbReference type="ARBA" id="ARBA00023210"/>
    </source>
</evidence>
<feature type="domain" description="HTH cro/C1-type" evidence="9">
    <location>
        <begin position="117"/>
        <end position="139"/>
    </location>
</feature>
<evidence type="ECO:0000313" key="11">
    <source>
        <dbReference type="Proteomes" id="UP000184423"/>
    </source>
</evidence>
<dbReference type="GO" id="GO:0005694">
    <property type="term" value="C:chromosome"/>
    <property type="evidence" value="ECO:0007669"/>
    <property type="project" value="TreeGrafter"/>
</dbReference>
<name>A0A1M4ZUV3_9CLOT</name>
<evidence type="ECO:0000256" key="5">
    <source>
        <dbReference type="ARBA" id="ARBA00023125"/>
    </source>
</evidence>
<keyword evidence="4" id="KW-0132">Cell division</keyword>
<evidence type="ECO:0000256" key="3">
    <source>
        <dbReference type="ARBA" id="ARBA00022490"/>
    </source>
</evidence>
<dbReference type="RefSeq" id="WP_198011951.1">
    <property type="nucleotide sequence ID" value="NZ_FQVG01000043.1"/>
</dbReference>
<dbReference type="SMART" id="SM00470">
    <property type="entry name" value="ParB"/>
    <property type="match status" value="1"/>
</dbReference>
<dbReference type="Gene3D" id="1.10.10.2830">
    <property type="match status" value="1"/>
</dbReference>
<evidence type="ECO:0000256" key="4">
    <source>
        <dbReference type="ARBA" id="ARBA00022618"/>
    </source>
</evidence>
<dbReference type="GO" id="GO:0007059">
    <property type="term" value="P:chromosome segregation"/>
    <property type="evidence" value="ECO:0007669"/>
    <property type="project" value="TreeGrafter"/>
</dbReference>
<keyword evidence="11" id="KW-1185">Reference proteome</keyword>
<keyword evidence="3" id="KW-0963">Cytoplasm</keyword>
<dbReference type="EMBL" id="FQVG01000043">
    <property type="protein sequence ID" value="SHF21597.1"/>
    <property type="molecule type" value="Genomic_DNA"/>
</dbReference>
<dbReference type="InterPro" id="IPR023705">
    <property type="entry name" value="Nucleoid_occlusion_protein"/>
</dbReference>
<evidence type="ECO:0000259" key="9">
    <source>
        <dbReference type="PROSITE" id="PS50943"/>
    </source>
</evidence>
<keyword evidence="7" id="KW-0131">Cell cycle</keyword>
<keyword evidence="8" id="KW-0175">Coiled coil</keyword>
<dbReference type="PANTHER" id="PTHR33375">
    <property type="entry name" value="CHROMOSOME-PARTITIONING PROTEIN PARB-RELATED"/>
    <property type="match status" value="1"/>
</dbReference>
<evidence type="ECO:0000313" key="10">
    <source>
        <dbReference type="EMBL" id="SHF21597.1"/>
    </source>
</evidence>
<dbReference type="InterPro" id="IPR041468">
    <property type="entry name" value="HTH_ParB/Spo0J"/>
</dbReference>
<dbReference type="CDD" id="cd16393">
    <property type="entry name" value="SPO0J_N"/>
    <property type="match status" value="1"/>
</dbReference>
<proteinExistence type="inferred from homology"/>
<dbReference type="GO" id="GO:0000917">
    <property type="term" value="P:division septum assembly"/>
    <property type="evidence" value="ECO:0007669"/>
    <property type="project" value="UniProtKB-KW"/>
</dbReference>
<dbReference type="InterPro" id="IPR001387">
    <property type="entry name" value="Cro/C1-type_HTH"/>
</dbReference>
<evidence type="ECO:0000256" key="7">
    <source>
        <dbReference type="ARBA" id="ARBA00023306"/>
    </source>
</evidence>
<comment type="similarity">
    <text evidence="2">Belongs to the ParB family.</text>
</comment>
<feature type="coiled-coil region" evidence="8">
    <location>
        <begin position="190"/>
        <end position="217"/>
    </location>
</feature>
<dbReference type="PANTHER" id="PTHR33375:SF8">
    <property type="entry name" value="NUCLEOID OCCLUSION PROTEIN"/>
    <property type="match status" value="1"/>
</dbReference>
<dbReference type="InterPro" id="IPR050336">
    <property type="entry name" value="Chromosome_partition/occlusion"/>
</dbReference>
<dbReference type="GO" id="GO:0009295">
    <property type="term" value="C:nucleoid"/>
    <property type="evidence" value="ECO:0007669"/>
    <property type="project" value="UniProtKB-SubCell"/>
</dbReference>
<protein>
    <submittedName>
        <fullName evidence="10">Chromosome partitioning protein, ParB family</fullName>
    </submittedName>
</protein>
<dbReference type="NCBIfam" id="TIGR00180">
    <property type="entry name" value="parB_part"/>
    <property type="match status" value="1"/>
</dbReference>
<evidence type="ECO:0000256" key="8">
    <source>
        <dbReference type="SAM" id="Coils"/>
    </source>
</evidence>
<dbReference type="InterPro" id="IPR003115">
    <property type="entry name" value="ParB_N"/>
</dbReference>
<dbReference type="GO" id="GO:0003677">
    <property type="term" value="F:DNA binding"/>
    <property type="evidence" value="ECO:0007669"/>
    <property type="project" value="UniProtKB-KW"/>
</dbReference>
<dbReference type="FunFam" id="3.90.1530.30:FF:000001">
    <property type="entry name" value="Chromosome partitioning protein ParB"/>
    <property type="match status" value="1"/>
</dbReference>
<dbReference type="InterPro" id="IPR036086">
    <property type="entry name" value="ParB/Sulfiredoxin_sf"/>
</dbReference>
<evidence type="ECO:0000256" key="2">
    <source>
        <dbReference type="ARBA" id="ARBA00006295"/>
    </source>
</evidence>
<accession>A0A1M4ZUV3</accession>
<sequence length="262" mass="30490">MKAEREIINIPITKIRQNMYQPRKVFNQEALIELSESIREFGVLQPISVRRINDNLFELVAGERRLRASQLAGLTEIPAIIVDITDTESAVLALIENLQREDLNYLEEAEGYYNLIKEHGFTQEELAVRIGKKQSTIANKLRLLKLSDEVKERLISEGLTERHARALLKLEDEELQKKVINEVIKKGLTVKKTEELIEKILNEKQNSNKNNKNIKNKYKWNINTKIITNTIKQIMEKSGIEAEYKQKELDEYLEIVVRIPKK</sequence>
<keyword evidence="6" id="KW-0717">Septation</keyword>